<organism evidence="13">
    <name type="scientific">Caulobacter sp. 73W</name>
    <dbReference type="NCBI Taxonomy" id="3161137"/>
    <lineage>
        <taxon>Bacteria</taxon>
        <taxon>Pseudomonadati</taxon>
        <taxon>Pseudomonadota</taxon>
        <taxon>Alphaproteobacteria</taxon>
        <taxon>Caulobacterales</taxon>
        <taxon>Caulobacteraceae</taxon>
        <taxon>Caulobacter</taxon>
    </lineage>
</organism>
<dbReference type="GO" id="GO:0006635">
    <property type="term" value="P:fatty acid beta-oxidation"/>
    <property type="evidence" value="ECO:0007669"/>
    <property type="project" value="UniProtKB-ARBA"/>
</dbReference>
<proteinExistence type="inferred from homology"/>
<dbReference type="Gene3D" id="3.90.226.10">
    <property type="entry name" value="2-enoyl-CoA Hydratase, Chain A, domain 1"/>
    <property type="match status" value="1"/>
</dbReference>
<reference evidence="13" key="1">
    <citation type="submission" date="2024-06" db="EMBL/GenBank/DDBJ databases">
        <title>Caulobacter inopinatus, sp. nov.</title>
        <authorList>
            <person name="Donachie S.P."/>
        </authorList>
    </citation>
    <scope>NUCLEOTIDE SEQUENCE</scope>
    <source>
        <strain evidence="13">73W</strain>
    </source>
</reference>
<dbReference type="InterPro" id="IPR029045">
    <property type="entry name" value="ClpP/crotonase-like_dom_sf"/>
</dbReference>
<keyword evidence="5" id="KW-0560">Oxidoreductase</keyword>
<keyword evidence="6" id="KW-0520">NAD</keyword>
<dbReference type="SUPFAM" id="SSF51735">
    <property type="entry name" value="NAD(P)-binding Rossmann-fold domains"/>
    <property type="match status" value="1"/>
</dbReference>
<keyword evidence="3" id="KW-0276">Fatty acid metabolism</keyword>
<comment type="pathway">
    <text evidence="1">Lipid metabolism; fatty acid beta-oxidation.</text>
</comment>
<evidence type="ECO:0000259" key="11">
    <source>
        <dbReference type="Pfam" id="PF00725"/>
    </source>
</evidence>
<dbReference type="Pfam" id="PF00725">
    <property type="entry name" value="3HCDH"/>
    <property type="match status" value="1"/>
</dbReference>
<name>A0AB39KNP5_9CAUL</name>
<dbReference type="InterPro" id="IPR001753">
    <property type="entry name" value="Enoyl-CoA_hydra/iso"/>
</dbReference>
<keyword evidence="8" id="KW-0456">Lyase</keyword>
<dbReference type="CDD" id="cd06558">
    <property type="entry name" value="crotonase-like"/>
    <property type="match status" value="1"/>
</dbReference>
<dbReference type="Gene3D" id="3.40.50.720">
    <property type="entry name" value="NAD(P)-binding Rossmann-like Domain"/>
    <property type="match status" value="1"/>
</dbReference>
<keyword evidence="9" id="KW-0511">Multifunctional enzyme</keyword>
<comment type="catalytic activity">
    <reaction evidence="10">
        <text>a (3S)-3-hydroxyacyl-CoA + NAD(+) = a 3-oxoacyl-CoA + NADH + H(+)</text>
        <dbReference type="Rhea" id="RHEA:22432"/>
        <dbReference type="ChEBI" id="CHEBI:15378"/>
        <dbReference type="ChEBI" id="CHEBI:57318"/>
        <dbReference type="ChEBI" id="CHEBI:57540"/>
        <dbReference type="ChEBI" id="CHEBI:57945"/>
        <dbReference type="ChEBI" id="CHEBI:90726"/>
        <dbReference type="EC" id="1.1.1.35"/>
    </reaction>
</comment>
<dbReference type="EMBL" id="CP158375">
    <property type="protein sequence ID" value="XDO95300.1"/>
    <property type="molecule type" value="Genomic_DNA"/>
</dbReference>
<dbReference type="FunFam" id="3.40.50.720:FF:000009">
    <property type="entry name" value="Fatty oxidation complex, alpha subunit"/>
    <property type="match status" value="1"/>
</dbReference>
<accession>A0AB39KNP5</accession>
<protein>
    <submittedName>
        <fullName evidence="13">3-hydroxyacyl-CoA dehydrogenase NAD-binding domain-containing protein</fullName>
    </submittedName>
</protein>
<dbReference type="InterPro" id="IPR036291">
    <property type="entry name" value="NAD(P)-bd_dom_sf"/>
</dbReference>
<comment type="similarity">
    <text evidence="2">In the central section; belongs to the 3-hydroxyacyl-CoA dehydrogenase family.</text>
</comment>
<evidence type="ECO:0000256" key="3">
    <source>
        <dbReference type="ARBA" id="ARBA00022832"/>
    </source>
</evidence>
<evidence type="ECO:0000256" key="7">
    <source>
        <dbReference type="ARBA" id="ARBA00023098"/>
    </source>
</evidence>
<dbReference type="Pfam" id="PF02737">
    <property type="entry name" value="3HCDH_N"/>
    <property type="match status" value="1"/>
</dbReference>
<dbReference type="RefSeq" id="WP_369058150.1">
    <property type="nucleotide sequence ID" value="NZ_CP158375.1"/>
</dbReference>
<evidence type="ECO:0000256" key="1">
    <source>
        <dbReference type="ARBA" id="ARBA00005005"/>
    </source>
</evidence>
<gene>
    <name evidence="13" type="ORF">ABOZ73_10765</name>
</gene>
<keyword evidence="7" id="KW-0443">Lipid metabolism</keyword>
<dbReference type="InterPro" id="IPR008927">
    <property type="entry name" value="6-PGluconate_DH-like_C_sf"/>
</dbReference>
<dbReference type="InterPro" id="IPR006176">
    <property type="entry name" value="3-OHacyl-CoA_DH_NAD-bd"/>
</dbReference>
<dbReference type="SUPFAM" id="SSF48179">
    <property type="entry name" value="6-phosphogluconate dehydrogenase C-terminal domain-like"/>
    <property type="match status" value="2"/>
</dbReference>
<dbReference type="AlphaFoldDB" id="A0AB39KNP5"/>
<evidence type="ECO:0000256" key="4">
    <source>
        <dbReference type="ARBA" id="ARBA00022963"/>
    </source>
</evidence>
<dbReference type="Pfam" id="PF00378">
    <property type="entry name" value="ECH_1"/>
    <property type="match status" value="1"/>
</dbReference>
<keyword evidence="4" id="KW-0442">Lipid degradation</keyword>
<dbReference type="GO" id="GO:0070403">
    <property type="term" value="F:NAD+ binding"/>
    <property type="evidence" value="ECO:0007669"/>
    <property type="project" value="InterPro"/>
</dbReference>
<dbReference type="GO" id="GO:0004300">
    <property type="term" value="F:enoyl-CoA hydratase activity"/>
    <property type="evidence" value="ECO:0007669"/>
    <property type="project" value="TreeGrafter"/>
</dbReference>
<evidence type="ECO:0000256" key="6">
    <source>
        <dbReference type="ARBA" id="ARBA00023027"/>
    </source>
</evidence>
<evidence type="ECO:0000256" key="2">
    <source>
        <dbReference type="ARBA" id="ARBA00007005"/>
    </source>
</evidence>
<dbReference type="InterPro" id="IPR006108">
    <property type="entry name" value="3HC_DH_C"/>
</dbReference>
<dbReference type="PANTHER" id="PTHR43612:SF3">
    <property type="entry name" value="TRIFUNCTIONAL ENZYME SUBUNIT ALPHA, MITOCHONDRIAL"/>
    <property type="match status" value="1"/>
</dbReference>
<evidence type="ECO:0000256" key="9">
    <source>
        <dbReference type="ARBA" id="ARBA00023268"/>
    </source>
</evidence>
<evidence type="ECO:0000313" key="13">
    <source>
        <dbReference type="EMBL" id="XDO95300.1"/>
    </source>
</evidence>
<dbReference type="Gene3D" id="1.10.1040.50">
    <property type="match status" value="1"/>
</dbReference>
<dbReference type="SUPFAM" id="SSF52096">
    <property type="entry name" value="ClpP/crotonase"/>
    <property type="match status" value="1"/>
</dbReference>
<feature type="domain" description="3-hydroxyacyl-CoA dehydrogenase NAD binding" evidence="12">
    <location>
        <begin position="319"/>
        <end position="497"/>
    </location>
</feature>
<evidence type="ECO:0000256" key="10">
    <source>
        <dbReference type="ARBA" id="ARBA00049556"/>
    </source>
</evidence>
<dbReference type="GO" id="GO:0016509">
    <property type="term" value="F:long-chain (3S)-3-hydroxyacyl-CoA dehydrogenase (NAD+) activity"/>
    <property type="evidence" value="ECO:0007669"/>
    <property type="project" value="TreeGrafter"/>
</dbReference>
<feature type="domain" description="3-hydroxyacyl-CoA dehydrogenase C-terminal" evidence="11">
    <location>
        <begin position="500"/>
        <end position="597"/>
    </location>
</feature>
<evidence type="ECO:0000259" key="12">
    <source>
        <dbReference type="Pfam" id="PF02737"/>
    </source>
</evidence>
<evidence type="ECO:0000256" key="8">
    <source>
        <dbReference type="ARBA" id="ARBA00023239"/>
    </source>
</evidence>
<sequence>MENFKIEVDGDGVALVTFDVPGRTMNTLTASVIKEIGEVVERIKTDAAIKGAVITSGKASGFCAGADLGELGGSGGLGGGDLQQAFDAGFALNKAFRALETCGKPVAAAINGLALGGGLEITLACHYRVVGDNPKTQLGLPESKVGLLPGAGGTQRLPRLMGVMQAAPYLLEGKSMKPQEALAFKVVHEVVAPGSEVEAAKTWVKTKGDPVAPWDKKDFKLPGGGPYTPGGSQVFVMGNAMLRKQSYGNYPAQLNIMKAVYEGLQVPIDAALRIETRYFLKTIMSPQAKGMIRTLFLSLQELGKGSGRPAGVPQYDVKKVAVLGAGMMGAGVAYVQAMAGIETVLIDQTQEAADKGKSYAEGLVKKGVSRGKLTQEKGDAILALIHPTADYAQVKGADLVIEAVFENREVKAEVTKKAETELADTAVFGSNTSTLPITGLAEASARPANFIGIHFFSPVDKMGLVEIIMGGKTSQETLAKSIDYVLKIRKTPIVVNDSRGFYTSRCFGTFVQEGLEMLAEGIAPTIIDNVGRATGMPRGPLEMNDDVALDLSYKIAQQTKKDLGDKYEDRPFTPIIEKMVAELGRYGRKNGKGFYDYPESGPKTLWKGLSDVAPVKTAEADKTLIEEIRTRLLYRQAVEAARCFEEGVVVDPREADVGAILGWGFAPWTGGPISLIDGVGAAKFVETCDQLAQKYGSRFSPPQLLRDMAAKGETFYGRFAGAQKAA</sequence>
<evidence type="ECO:0000256" key="5">
    <source>
        <dbReference type="ARBA" id="ARBA00023002"/>
    </source>
</evidence>
<dbReference type="InterPro" id="IPR050136">
    <property type="entry name" value="FA_oxidation_alpha_subunit"/>
</dbReference>
<dbReference type="PANTHER" id="PTHR43612">
    <property type="entry name" value="TRIFUNCTIONAL ENZYME SUBUNIT ALPHA"/>
    <property type="match status" value="1"/>
</dbReference>